<protein>
    <submittedName>
        <fullName evidence="9">BMP family protein</fullName>
    </submittedName>
</protein>
<evidence type="ECO:0000313" key="10">
    <source>
        <dbReference type="Proteomes" id="UP001377804"/>
    </source>
</evidence>
<evidence type="ECO:0000256" key="1">
    <source>
        <dbReference type="ARBA" id="ARBA00004193"/>
    </source>
</evidence>
<dbReference type="PANTHER" id="PTHR34296:SF2">
    <property type="entry name" value="ABC TRANSPORTER GUANOSINE-BINDING PROTEIN NUPN"/>
    <property type="match status" value="1"/>
</dbReference>
<evidence type="ECO:0000259" key="8">
    <source>
        <dbReference type="Pfam" id="PF02608"/>
    </source>
</evidence>
<name>A0ABU8SG90_9LACO</name>
<feature type="domain" description="ABC transporter substrate-binding protein PnrA-like" evidence="8">
    <location>
        <begin position="45"/>
        <end position="345"/>
    </location>
</feature>
<keyword evidence="10" id="KW-1185">Reference proteome</keyword>
<dbReference type="SUPFAM" id="SSF53822">
    <property type="entry name" value="Periplasmic binding protein-like I"/>
    <property type="match status" value="1"/>
</dbReference>
<evidence type="ECO:0000256" key="3">
    <source>
        <dbReference type="ARBA" id="ARBA00022475"/>
    </source>
</evidence>
<dbReference type="Proteomes" id="UP001377804">
    <property type="component" value="Unassembled WGS sequence"/>
</dbReference>
<comment type="caution">
    <text evidence="9">The sequence shown here is derived from an EMBL/GenBank/DDBJ whole genome shotgun (WGS) entry which is preliminary data.</text>
</comment>
<gene>
    <name evidence="9" type="ORF">R4Y45_01700</name>
</gene>
<evidence type="ECO:0000313" key="9">
    <source>
        <dbReference type="EMBL" id="MEJ6347943.1"/>
    </source>
</evidence>
<evidence type="ECO:0000256" key="7">
    <source>
        <dbReference type="SAM" id="SignalP"/>
    </source>
</evidence>
<dbReference type="Gene3D" id="3.40.50.2300">
    <property type="match status" value="2"/>
</dbReference>
<feature type="chain" id="PRO_5045767649" evidence="7">
    <location>
        <begin position="20"/>
        <end position="346"/>
    </location>
</feature>
<organism evidence="9 10">
    <name type="scientific">Holzapfeliella saturejae</name>
    <dbReference type="NCBI Taxonomy" id="3082953"/>
    <lineage>
        <taxon>Bacteria</taxon>
        <taxon>Bacillati</taxon>
        <taxon>Bacillota</taxon>
        <taxon>Bacilli</taxon>
        <taxon>Lactobacillales</taxon>
        <taxon>Lactobacillaceae</taxon>
        <taxon>Holzapfeliella</taxon>
    </lineage>
</organism>
<dbReference type="InterPro" id="IPR028082">
    <property type="entry name" value="Peripla_BP_I"/>
</dbReference>
<reference evidence="9 10" key="1">
    <citation type="submission" date="2023-10" db="EMBL/GenBank/DDBJ databases">
        <title>Holzapfeliella saturejae sp. nov. isolated from Satureja montana flowers.</title>
        <authorList>
            <person name="Alcantara C."/>
            <person name="Zuniga M."/>
            <person name="Landete J.M."/>
            <person name="Monedero V."/>
        </authorList>
    </citation>
    <scope>NUCLEOTIDE SEQUENCE [LARGE SCALE GENOMIC DNA]</scope>
    <source>
        <strain evidence="9 10">He02</strain>
    </source>
</reference>
<dbReference type="RefSeq" id="WP_339968649.1">
    <property type="nucleotide sequence ID" value="NZ_JAWMWG010000001.1"/>
</dbReference>
<accession>A0ABU8SG90</accession>
<keyword evidence="4 7" id="KW-0732">Signal</keyword>
<dbReference type="PANTHER" id="PTHR34296">
    <property type="entry name" value="TRANSCRIPTIONAL ACTIVATOR PROTEIN MED"/>
    <property type="match status" value="1"/>
</dbReference>
<sequence>MKKRYLFGIISTLAVVSLALTGCTNRSKQATQTTSEVNQTFKTPTAVTVLGSIDDKSFNQSAWEGLQQWGQSKNLSKGVGGFNYAAATQDSDLTSQINNLIKNKYQMIFGVGYRLSKSIGDAAKQNPNTNFAIVDDVIADQANVASLTFKDDQAAYLAGVAAALTTKTNKIGYIGGVQGEVLGNFERGYRAGAKSVNPDISIDIKYAGSFSRADLGKSMATAMYNTGVDVIYQLAGETGTGVFSVAKDSAKSGNKVWVIGADRDQTDEGQYSGGNVTLTSSIKNLSSVIKDVADKNANGEFPGGKHEIYGLNEDGVDLVKGQLSDDAWAKVEQAKQDIMADKITIQ</sequence>
<evidence type="ECO:0000256" key="4">
    <source>
        <dbReference type="ARBA" id="ARBA00022729"/>
    </source>
</evidence>
<proteinExistence type="inferred from homology"/>
<dbReference type="InterPro" id="IPR050957">
    <property type="entry name" value="BMP_lipoprotein"/>
</dbReference>
<dbReference type="EMBL" id="JAWMWG010000001">
    <property type="protein sequence ID" value="MEJ6347943.1"/>
    <property type="molecule type" value="Genomic_DNA"/>
</dbReference>
<dbReference type="InterPro" id="IPR003760">
    <property type="entry name" value="PnrA-like"/>
</dbReference>
<keyword evidence="3" id="KW-1003">Cell membrane</keyword>
<comment type="subcellular location">
    <subcellularLocation>
        <location evidence="1">Cell membrane</location>
        <topology evidence="1">Lipid-anchor</topology>
    </subcellularLocation>
</comment>
<keyword evidence="6" id="KW-0449">Lipoprotein</keyword>
<evidence type="ECO:0000256" key="2">
    <source>
        <dbReference type="ARBA" id="ARBA00008610"/>
    </source>
</evidence>
<evidence type="ECO:0000256" key="6">
    <source>
        <dbReference type="ARBA" id="ARBA00023288"/>
    </source>
</evidence>
<evidence type="ECO:0000256" key="5">
    <source>
        <dbReference type="ARBA" id="ARBA00023136"/>
    </source>
</evidence>
<feature type="signal peptide" evidence="7">
    <location>
        <begin position="1"/>
        <end position="19"/>
    </location>
</feature>
<dbReference type="PROSITE" id="PS51257">
    <property type="entry name" value="PROKAR_LIPOPROTEIN"/>
    <property type="match status" value="1"/>
</dbReference>
<comment type="similarity">
    <text evidence="2">Belongs to the BMP lipoprotein family.</text>
</comment>
<dbReference type="Pfam" id="PF02608">
    <property type="entry name" value="Bmp"/>
    <property type="match status" value="1"/>
</dbReference>
<keyword evidence="5" id="KW-0472">Membrane</keyword>
<dbReference type="CDD" id="cd06354">
    <property type="entry name" value="PBP1_PrnA-like"/>
    <property type="match status" value="1"/>
</dbReference>